<dbReference type="PANTHER" id="PTHR46573:SF1">
    <property type="entry name" value="WD REPEAT, SAM AND U-BOX DOMAIN-CONTAINING PROTEIN 1"/>
    <property type="match status" value="1"/>
</dbReference>
<dbReference type="InterPro" id="IPR052085">
    <property type="entry name" value="WD-SAM-U-box"/>
</dbReference>
<protein>
    <submittedName>
        <fullName evidence="10">Sterile alpha motif domain-containing protein 14 isoform X4</fullName>
    </submittedName>
</protein>
<dbReference type="InterPro" id="IPR013083">
    <property type="entry name" value="Znf_RING/FYVE/PHD"/>
</dbReference>
<evidence type="ECO:0000313" key="10">
    <source>
        <dbReference type="RefSeq" id="XP_065666376.1"/>
    </source>
</evidence>
<proteinExistence type="predicted"/>
<dbReference type="InterPro" id="IPR001660">
    <property type="entry name" value="SAM"/>
</dbReference>
<feature type="domain" description="CRIB" evidence="7">
    <location>
        <begin position="186"/>
        <end position="199"/>
    </location>
</feature>
<dbReference type="SUPFAM" id="SSF47912">
    <property type="entry name" value="Wiscott-Aldrich syndrome protein, WASP, C-terminal domain"/>
    <property type="match status" value="1"/>
</dbReference>
<dbReference type="CDD" id="cd09505">
    <property type="entry name" value="SAM_WDSUB1"/>
    <property type="match status" value="1"/>
</dbReference>
<dbReference type="Gene3D" id="3.90.810.10">
    <property type="entry name" value="CRIB domain"/>
    <property type="match status" value="2"/>
</dbReference>
<dbReference type="SUPFAM" id="SSF47769">
    <property type="entry name" value="SAM/Pointed domain"/>
    <property type="match status" value="1"/>
</dbReference>
<dbReference type="InterPro" id="IPR013761">
    <property type="entry name" value="SAM/pointed_sf"/>
</dbReference>
<keyword evidence="3" id="KW-0597">Phosphoprotein</keyword>
<feature type="region of interest" description="Disordered" evidence="5">
    <location>
        <begin position="119"/>
        <end position="146"/>
    </location>
</feature>
<evidence type="ECO:0000256" key="3">
    <source>
        <dbReference type="ARBA" id="ARBA00022553"/>
    </source>
</evidence>
<dbReference type="InterPro" id="IPR036936">
    <property type="entry name" value="CRIB_dom_sf"/>
</dbReference>
<evidence type="ECO:0000259" key="8">
    <source>
        <dbReference type="PROSITE" id="PS51698"/>
    </source>
</evidence>
<dbReference type="InterPro" id="IPR011026">
    <property type="entry name" value="WAS_C"/>
</dbReference>
<evidence type="ECO:0000256" key="2">
    <source>
        <dbReference type="ARBA" id="ARBA00022490"/>
    </source>
</evidence>
<dbReference type="Gene3D" id="3.30.40.10">
    <property type="entry name" value="Zinc/RING finger domain, C3HC4 (zinc finger)"/>
    <property type="match status" value="1"/>
</dbReference>
<dbReference type="PROSITE" id="PS50105">
    <property type="entry name" value="SAM_DOMAIN"/>
    <property type="match status" value="1"/>
</dbReference>
<dbReference type="Pfam" id="PF00786">
    <property type="entry name" value="PBD"/>
    <property type="match status" value="1"/>
</dbReference>
<gene>
    <name evidence="10" type="primary">LOC100211223</name>
</gene>
<comment type="subcellular location">
    <subcellularLocation>
        <location evidence="1">Cytoplasm</location>
        <location evidence="1">Cytoskeleton</location>
    </subcellularLocation>
</comment>
<feature type="compositionally biased region" description="Basic and acidic residues" evidence="5">
    <location>
        <begin position="7"/>
        <end position="21"/>
    </location>
</feature>
<dbReference type="PROSITE" id="PS51698">
    <property type="entry name" value="U_BOX"/>
    <property type="match status" value="1"/>
</dbReference>
<keyword evidence="4" id="KW-0206">Cytoskeleton</keyword>
<organism evidence="9 10">
    <name type="scientific">Hydra vulgaris</name>
    <name type="common">Hydra</name>
    <name type="synonym">Hydra attenuata</name>
    <dbReference type="NCBI Taxonomy" id="6087"/>
    <lineage>
        <taxon>Eukaryota</taxon>
        <taxon>Metazoa</taxon>
        <taxon>Cnidaria</taxon>
        <taxon>Hydrozoa</taxon>
        <taxon>Hydroidolina</taxon>
        <taxon>Anthoathecata</taxon>
        <taxon>Aplanulata</taxon>
        <taxon>Hydridae</taxon>
        <taxon>Hydra</taxon>
    </lineage>
</organism>
<dbReference type="CDD" id="cd00132">
    <property type="entry name" value="CRIB"/>
    <property type="match status" value="1"/>
</dbReference>
<evidence type="ECO:0000313" key="9">
    <source>
        <dbReference type="Proteomes" id="UP001652625"/>
    </source>
</evidence>
<dbReference type="Pfam" id="PF04564">
    <property type="entry name" value="U-box"/>
    <property type="match status" value="1"/>
</dbReference>
<feature type="domain" description="CRIB" evidence="7">
    <location>
        <begin position="25"/>
        <end position="38"/>
    </location>
</feature>
<name>A0ABM4CWR1_HYDVU</name>
<dbReference type="InterPro" id="IPR000095">
    <property type="entry name" value="CRIB_dom"/>
</dbReference>
<dbReference type="GeneID" id="100211223"/>
<dbReference type="SMART" id="SM00285">
    <property type="entry name" value="PBD"/>
    <property type="match status" value="2"/>
</dbReference>
<feature type="domain" description="U-box" evidence="8">
    <location>
        <begin position="328"/>
        <end position="398"/>
    </location>
</feature>
<keyword evidence="9" id="KW-1185">Reference proteome</keyword>
<feature type="domain" description="SAM" evidence="6">
    <location>
        <begin position="248"/>
        <end position="312"/>
    </location>
</feature>
<dbReference type="PANTHER" id="PTHR46573">
    <property type="entry name" value="WD REPEAT, SAM AND U-BOX DOMAIN-CONTAINING PROTEIN 1"/>
    <property type="match status" value="1"/>
</dbReference>
<evidence type="ECO:0000259" key="6">
    <source>
        <dbReference type="PROSITE" id="PS50105"/>
    </source>
</evidence>
<dbReference type="SMART" id="SM00454">
    <property type="entry name" value="SAM"/>
    <property type="match status" value="1"/>
</dbReference>
<keyword evidence="2" id="KW-0963">Cytoplasm</keyword>
<dbReference type="SMART" id="SM00504">
    <property type="entry name" value="Ubox"/>
    <property type="match status" value="1"/>
</dbReference>
<sequence length="398" mass="43950">MEPASVDSKKRSMKAGEKKLSKEHIGFPADFRHVSHVSWDPKGGFEINNIDPQWKKLFGAIGVTEKQLEDEEKAKLASEFVESHDGSTLNFYLGSPPLPVCDNGQPSFVSTKAATLPSKPTGTKFSSAPLACDDTQPLPASRSVTLPTKPVRSDVMQNKAEATLSLSILKKGKSKAVVKRLSKEDIGFASDFRHIGHVGFDSSSYAQSGFESSDAENPIKEQEEPDQNLEYSDPLKNNDQYLTSPQSWTVEDVSTWLRSIALEDYVDVFTVNAIDGTELMCLNDDSLSKSLNISPLGHRNKIMREINQLKQLSYYNDGMVGCNNDNDVVPSDFLCPITMEIMVDPVIAADGFTYEKKSILSWFSSGKVTSPMTNIPLSHTELVPNRSLKNVIEKFFGP</sequence>
<feature type="region of interest" description="Disordered" evidence="5">
    <location>
        <begin position="207"/>
        <end position="236"/>
    </location>
</feature>
<accession>A0ABM4CWR1</accession>
<evidence type="ECO:0000256" key="4">
    <source>
        <dbReference type="ARBA" id="ARBA00023212"/>
    </source>
</evidence>
<dbReference type="InterPro" id="IPR003613">
    <property type="entry name" value="Ubox_domain"/>
</dbReference>
<dbReference type="Gene3D" id="1.10.150.50">
    <property type="entry name" value="Transcription Factor, Ets-1"/>
    <property type="match status" value="1"/>
</dbReference>
<dbReference type="Pfam" id="PF00536">
    <property type="entry name" value="SAM_1"/>
    <property type="match status" value="1"/>
</dbReference>
<feature type="region of interest" description="Disordered" evidence="5">
    <location>
        <begin position="1"/>
        <end position="21"/>
    </location>
</feature>
<evidence type="ECO:0000256" key="1">
    <source>
        <dbReference type="ARBA" id="ARBA00004245"/>
    </source>
</evidence>
<dbReference type="SUPFAM" id="SSF57850">
    <property type="entry name" value="RING/U-box"/>
    <property type="match status" value="1"/>
</dbReference>
<dbReference type="RefSeq" id="XP_065666376.1">
    <property type="nucleotide sequence ID" value="XM_065810304.1"/>
</dbReference>
<dbReference type="CDD" id="cd16655">
    <property type="entry name" value="RING-Ubox_WDSUB1-like"/>
    <property type="match status" value="1"/>
</dbReference>
<evidence type="ECO:0000259" key="7">
    <source>
        <dbReference type="PROSITE" id="PS50108"/>
    </source>
</evidence>
<dbReference type="PROSITE" id="PS50108">
    <property type="entry name" value="CRIB"/>
    <property type="match status" value="2"/>
</dbReference>
<evidence type="ECO:0000256" key="5">
    <source>
        <dbReference type="SAM" id="MobiDB-lite"/>
    </source>
</evidence>
<reference evidence="10" key="1">
    <citation type="submission" date="2025-08" db="UniProtKB">
        <authorList>
            <consortium name="RefSeq"/>
        </authorList>
    </citation>
    <scope>IDENTIFICATION</scope>
</reference>
<dbReference type="Proteomes" id="UP001652625">
    <property type="component" value="Chromosome 11"/>
</dbReference>